<name>A0A9X1YFC7_9PROT</name>
<organism evidence="1 2">
    <name type="scientific">Roseomonas acroporae</name>
    <dbReference type="NCBI Taxonomy" id="2937791"/>
    <lineage>
        <taxon>Bacteria</taxon>
        <taxon>Pseudomonadati</taxon>
        <taxon>Pseudomonadota</taxon>
        <taxon>Alphaproteobacteria</taxon>
        <taxon>Acetobacterales</taxon>
        <taxon>Roseomonadaceae</taxon>
        <taxon>Roseomonas</taxon>
    </lineage>
</organism>
<proteinExistence type="predicted"/>
<dbReference type="AlphaFoldDB" id="A0A9X1YFC7"/>
<dbReference type="RefSeq" id="WP_248669900.1">
    <property type="nucleotide sequence ID" value="NZ_JALPRX010000153.1"/>
</dbReference>
<evidence type="ECO:0000313" key="2">
    <source>
        <dbReference type="Proteomes" id="UP001139516"/>
    </source>
</evidence>
<comment type="caution">
    <text evidence="1">The sequence shown here is derived from an EMBL/GenBank/DDBJ whole genome shotgun (WGS) entry which is preliminary data.</text>
</comment>
<accession>A0A9X1YFC7</accession>
<evidence type="ECO:0000313" key="1">
    <source>
        <dbReference type="EMBL" id="MCK8787853.1"/>
    </source>
</evidence>
<keyword evidence="2" id="KW-1185">Reference proteome</keyword>
<protein>
    <submittedName>
        <fullName evidence="1">Uncharacterized protein</fullName>
    </submittedName>
</protein>
<dbReference type="Proteomes" id="UP001139516">
    <property type="component" value="Unassembled WGS sequence"/>
</dbReference>
<sequence length="85" mass="9318">MTNLPTIAELRRTALDAIAMARGLSPHDQLAPLWVVLRVREAAERLVILDRDAAALPDPAERDAARRAAEDVRRAFALLTRPAAP</sequence>
<reference evidence="1" key="1">
    <citation type="submission" date="2022-04" db="EMBL/GenBank/DDBJ databases">
        <title>Roseomonas acroporae sp. nov., isolated from coral Acropora digitifera.</title>
        <authorList>
            <person name="Sun H."/>
        </authorList>
    </citation>
    <scope>NUCLEOTIDE SEQUENCE</scope>
    <source>
        <strain evidence="1">NAR14</strain>
    </source>
</reference>
<gene>
    <name evidence="1" type="ORF">M0638_26215</name>
</gene>
<dbReference type="EMBL" id="JALPRX010000153">
    <property type="protein sequence ID" value="MCK8787853.1"/>
    <property type="molecule type" value="Genomic_DNA"/>
</dbReference>